<dbReference type="Proteomes" id="UP000307440">
    <property type="component" value="Unassembled WGS sequence"/>
</dbReference>
<sequence>MVSYVSQDLIPSDTRIPRRLEKSTFPRRTAGRDTKQFVESFPYRKSAIIVGLSLSTNSAQEIEAVAFSFGFKSFEITLDRGSSLPCVGDLTLQRLLSGNATFPSKDGDDFFNTFIMVGFDMARMATLIHKYLGFHTHGFDLGSLLAPDSASPWGPARVVANRLHQGELELLEYMVAESHALDQLKPRAMQNEFSSYNVRKDGKVDLQNDRYKTRVRRSNRQAVVITMASGREYTTRAVGMQGKKTTLGAVQLSGGIASIRVVGRQELTSSERALEHLLLTTLQGLKSFQQSPFIRLFWFPTWKRFKPPPESFRLNSSAYNTVMDVANLNVSQKKVIDTLVSSERAVIVHGPPGTGKTTTIATISRIWDLHDCPVWIVAHSNVAVKNIANALGKRNVDFRLIVSKEFHEEWHEHLYASVQEKLIRSDEFPKDPSDMERLIGGACIILSTLSMLSNPALEQNRLFELVPMERLIVDEVSQIRVFEFLVRISQSSKARVDETVM</sequence>
<dbReference type="PROSITE" id="PS51192">
    <property type="entry name" value="HELICASE_ATP_BIND_1"/>
    <property type="match status" value="1"/>
</dbReference>
<reference evidence="2 3" key="1">
    <citation type="journal article" date="2019" name="Nat. Ecol. Evol.">
        <title>Megaphylogeny resolves global patterns of mushroom evolution.</title>
        <authorList>
            <person name="Varga T."/>
            <person name="Krizsan K."/>
            <person name="Foldi C."/>
            <person name="Dima B."/>
            <person name="Sanchez-Garcia M."/>
            <person name="Sanchez-Ramirez S."/>
            <person name="Szollosi G.J."/>
            <person name="Szarkandi J.G."/>
            <person name="Papp V."/>
            <person name="Albert L."/>
            <person name="Andreopoulos W."/>
            <person name="Angelini C."/>
            <person name="Antonin V."/>
            <person name="Barry K.W."/>
            <person name="Bougher N.L."/>
            <person name="Buchanan P."/>
            <person name="Buyck B."/>
            <person name="Bense V."/>
            <person name="Catcheside P."/>
            <person name="Chovatia M."/>
            <person name="Cooper J."/>
            <person name="Damon W."/>
            <person name="Desjardin D."/>
            <person name="Finy P."/>
            <person name="Geml J."/>
            <person name="Haridas S."/>
            <person name="Hughes K."/>
            <person name="Justo A."/>
            <person name="Karasinski D."/>
            <person name="Kautmanova I."/>
            <person name="Kiss B."/>
            <person name="Kocsube S."/>
            <person name="Kotiranta H."/>
            <person name="LaButti K.M."/>
            <person name="Lechner B.E."/>
            <person name="Liimatainen K."/>
            <person name="Lipzen A."/>
            <person name="Lukacs Z."/>
            <person name="Mihaltcheva S."/>
            <person name="Morgado L.N."/>
            <person name="Niskanen T."/>
            <person name="Noordeloos M.E."/>
            <person name="Ohm R.A."/>
            <person name="Ortiz-Santana B."/>
            <person name="Ovrebo C."/>
            <person name="Racz N."/>
            <person name="Riley R."/>
            <person name="Savchenko A."/>
            <person name="Shiryaev A."/>
            <person name="Soop K."/>
            <person name="Spirin V."/>
            <person name="Szebenyi C."/>
            <person name="Tomsovsky M."/>
            <person name="Tulloss R.E."/>
            <person name="Uehling J."/>
            <person name="Grigoriev I.V."/>
            <person name="Vagvolgyi C."/>
            <person name="Papp T."/>
            <person name="Martin F.M."/>
            <person name="Miettinen O."/>
            <person name="Hibbett D.S."/>
            <person name="Nagy L.G."/>
        </authorList>
    </citation>
    <scope>NUCLEOTIDE SEQUENCE [LARGE SCALE GENOMIC DNA]</scope>
    <source>
        <strain evidence="2 3">CBS 121175</strain>
    </source>
</reference>
<dbReference type="EMBL" id="ML210149">
    <property type="protein sequence ID" value="TFK29531.1"/>
    <property type="molecule type" value="Genomic_DNA"/>
</dbReference>
<dbReference type="InterPro" id="IPR027417">
    <property type="entry name" value="P-loop_NTPase"/>
</dbReference>
<name>A0A5C3LLI0_COPMA</name>
<protein>
    <recommendedName>
        <fullName evidence="1">Helicase ATP-binding domain-containing protein</fullName>
    </recommendedName>
</protein>
<dbReference type="PANTHER" id="PTHR43788">
    <property type="entry name" value="DNA2/NAM7 HELICASE FAMILY MEMBER"/>
    <property type="match status" value="1"/>
</dbReference>
<dbReference type="AlphaFoldDB" id="A0A5C3LLI0"/>
<dbReference type="SUPFAM" id="SSF52540">
    <property type="entry name" value="P-loop containing nucleoside triphosphate hydrolases"/>
    <property type="match status" value="1"/>
</dbReference>
<organism evidence="2 3">
    <name type="scientific">Coprinopsis marcescibilis</name>
    <name type="common">Agaric fungus</name>
    <name type="synonym">Psathyrella marcescibilis</name>
    <dbReference type="NCBI Taxonomy" id="230819"/>
    <lineage>
        <taxon>Eukaryota</taxon>
        <taxon>Fungi</taxon>
        <taxon>Dikarya</taxon>
        <taxon>Basidiomycota</taxon>
        <taxon>Agaricomycotina</taxon>
        <taxon>Agaricomycetes</taxon>
        <taxon>Agaricomycetidae</taxon>
        <taxon>Agaricales</taxon>
        <taxon>Agaricineae</taxon>
        <taxon>Psathyrellaceae</taxon>
        <taxon>Coprinopsis</taxon>
    </lineage>
</organism>
<keyword evidence="3" id="KW-1185">Reference proteome</keyword>
<dbReference type="Gene3D" id="3.40.50.300">
    <property type="entry name" value="P-loop containing nucleotide triphosphate hydrolases"/>
    <property type="match status" value="1"/>
</dbReference>
<dbReference type="InterPro" id="IPR050534">
    <property type="entry name" value="Coronavir_polyprotein_1ab"/>
</dbReference>
<dbReference type="PANTHER" id="PTHR43788:SF8">
    <property type="entry name" value="DNA-BINDING PROTEIN SMUBP-2"/>
    <property type="match status" value="1"/>
</dbReference>
<dbReference type="InterPro" id="IPR014001">
    <property type="entry name" value="Helicase_ATP-bd"/>
</dbReference>
<evidence type="ECO:0000313" key="2">
    <source>
        <dbReference type="EMBL" id="TFK29531.1"/>
    </source>
</evidence>
<evidence type="ECO:0000259" key="1">
    <source>
        <dbReference type="PROSITE" id="PS51192"/>
    </source>
</evidence>
<accession>A0A5C3LLI0</accession>
<gene>
    <name evidence="2" type="ORF">FA15DRAFT_582319</name>
</gene>
<dbReference type="GO" id="GO:0043139">
    <property type="term" value="F:5'-3' DNA helicase activity"/>
    <property type="evidence" value="ECO:0007669"/>
    <property type="project" value="TreeGrafter"/>
</dbReference>
<dbReference type="Pfam" id="PF13604">
    <property type="entry name" value="AAA_30"/>
    <property type="match status" value="1"/>
</dbReference>
<dbReference type="OrthoDB" id="6513042at2759"/>
<proteinExistence type="predicted"/>
<feature type="domain" description="Helicase ATP-binding" evidence="1">
    <location>
        <begin position="337"/>
        <end position="501"/>
    </location>
</feature>
<evidence type="ECO:0000313" key="3">
    <source>
        <dbReference type="Proteomes" id="UP000307440"/>
    </source>
</evidence>